<dbReference type="InterPro" id="IPR029058">
    <property type="entry name" value="AB_hydrolase_fold"/>
</dbReference>
<dbReference type="EMBL" id="JBHMCR010000005">
    <property type="protein sequence ID" value="MFB9520328.1"/>
    <property type="molecule type" value="Genomic_DNA"/>
</dbReference>
<sequence>MPRPPRSPRRSDDVHAFEARASDAELADLRARLADARLPEAETVHRAAPGPGRWEQGVPLADLVEVVTYWRTAYDWRSFEQRLDRIGQFRTTVDGLGIHFLHRRSARPDATPLVLTHGWPGSIAEFVDVVDELADPQDPDAPAFHVVAPSLPGFGYSDRPDATGWGTEKIAAAWVELMGRLGYDRFLAHGGDWGGVVTTVLGGRFPEHVLGIHTTLAQPPPGNTTDGLTEAELRWTEETYDFWHHRTAYAKQQATRPQTTGYALVDSPVGLLAWILDKFAEWSDTWDSPFETMSLDRVLDNVTLYWLTRTGASSARIYYESHDSLDPGLRVDVPSAITTYPHDIEKYPRAWARERYRRIVRWNTPGSGGHFPSLEVTAPFVQDLRAGLAAVLAAGRQGPGPG</sequence>
<protein>
    <submittedName>
        <fullName evidence="5">Epoxide hydrolase</fullName>
    </submittedName>
</protein>
<dbReference type="InterPro" id="IPR016292">
    <property type="entry name" value="Epoxide_hydrolase"/>
</dbReference>
<dbReference type="PANTHER" id="PTHR21661">
    <property type="entry name" value="EPOXIDE HYDROLASE 1-RELATED"/>
    <property type="match status" value="1"/>
</dbReference>
<evidence type="ECO:0000256" key="2">
    <source>
        <dbReference type="ARBA" id="ARBA00022797"/>
    </source>
</evidence>
<name>A0ABV5PC22_STRCM</name>
<dbReference type="Gene3D" id="3.40.50.1820">
    <property type="entry name" value="alpha/beta hydrolase"/>
    <property type="match status" value="1"/>
</dbReference>
<dbReference type="InterPro" id="IPR000639">
    <property type="entry name" value="Epox_hydrolase-like"/>
</dbReference>
<dbReference type="PANTHER" id="PTHR21661:SF35">
    <property type="entry name" value="EPOXIDE HYDROLASE"/>
    <property type="match status" value="1"/>
</dbReference>
<proteinExistence type="inferred from homology"/>
<keyword evidence="2" id="KW-0058">Aromatic hydrocarbons catabolism</keyword>
<keyword evidence="3 5" id="KW-0378">Hydrolase</keyword>
<evidence type="ECO:0000313" key="6">
    <source>
        <dbReference type="Proteomes" id="UP001589718"/>
    </source>
</evidence>
<dbReference type="RefSeq" id="WP_345227711.1">
    <property type="nucleotide sequence ID" value="NZ_BAAAXE010000014.1"/>
</dbReference>
<dbReference type="Pfam" id="PF06441">
    <property type="entry name" value="EHN"/>
    <property type="match status" value="1"/>
</dbReference>
<dbReference type="GO" id="GO:0016787">
    <property type="term" value="F:hydrolase activity"/>
    <property type="evidence" value="ECO:0007669"/>
    <property type="project" value="UniProtKB-KW"/>
</dbReference>
<comment type="similarity">
    <text evidence="1">Belongs to the peptidase S33 family.</text>
</comment>
<dbReference type="InterPro" id="IPR010497">
    <property type="entry name" value="Epoxide_hydro_N"/>
</dbReference>
<dbReference type="Proteomes" id="UP001589718">
    <property type="component" value="Unassembled WGS sequence"/>
</dbReference>
<evidence type="ECO:0000259" key="4">
    <source>
        <dbReference type="Pfam" id="PF06441"/>
    </source>
</evidence>
<gene>
    <name evidence="5" type="ORF">ACFFTU_10260</name>
</gene>
<evidence type="ECO:0000313" key="5">
    <source>
        <dbReference type="EMBL" id="MFB9520328.1"/>
    </source>
</evidence>
<evidence type="ECO:0000256" key="3">
    <source>
        <dbReference type="ARBA" id="ARBA00022801"/>
    </source>
</evidence>
<dbReference type="PRINTS" id="PR00412">
    <property type="entry name" value="EPOXHYDRLASE"/>
</dbReference>
<accession>A0ABV5PC22</accession>
<comment type="caution">
    <text evidence="5">The sequence shown here is derived from an EMBL/GenBank/DDBJ whole genome shotgun (WGS) entry which is preliminary data.</text>
</comment>
<dbReference type="PIRSF" id="PIRSF001112">
    <property type="entry name" value="Epoxide_hydrolase"/>
    <property type="match status" value="1"/>
</dbReference>
<feature type="domain" description="Epoxide hydrolase N-terminal" evidence="4">
    <location>
        <begin position="15"/>
        <end position="126"/>
    </location>
</feature>
<organism evidence="5 6">
    <name type="scientific">Streptomyces cremeus</name>
    <dbReference type="NCBI Taxonomy" id="66881"/>
    <lineage>
        <taxon>Bacteria</taxon>
        <taxon>Bacillati</taxon>
        <taxon>Actinomycetota</taxon>
        <taxon>Actinomycetes</taxon>
        <taxon>Kitasatosporales</taxon>
        <taxon>Streptomycetaceae</taxon>
        <taxon>Streptomyces</taxon>
    </lineage>
</organism>
<dbReference type="SUPFAM" id="SSF53474">
    <property type="entry name" value="alpha/beta-Hydrolases"/>
    <property type="match status" value="1"/>
</dbReference>
<keyword evidence="6" id="KW-1185">Reference proteome</keyword>
<evidence type="ECO:0000256" key="1">
    <source>
        <dbReference type="ARBA" id="ARBA00010088"/>
    </source>
</evidence>
<reference evidence="5 6" key="1">
    <citation type="submission" date="2024-09" db="EMBL/GenBank/DDBJ databases">
        <authorList>
            <person name="Sun Q."/>
            <person name="Mori K."/>
        </authorList>
    </citation>
    <scope>NUCLEOTIDE SEQUENCE [LARGE SCALE GENOMIC DNA]</scope>
    <source>
        <strain evidence="5 6">JCM 4362</strain>
    </source>
</reference>